<sequence length="199" mass="21582">MSQLLVIESSARHEGSISRQLTQDFIAQWQAQQPHAQVVVRDVAKQPLPHLDGDLLAGWMLPKAEQTAAQQAAVLRSDQAIEQLLAADVLLLAAPMYNFSIPSTLKAWFDHVLRAGVTFKYTEQGPQGLLSGKRAVVLTARGGVHAGLPSDHQEAYLRQVLGFMGIDDVQFVHAEGLNMGQDSATQGLNKAQQALARVA</sequence>
<comment type="function">
    <text evidence="6">Quinone reductase that provides resistance to thiol-specific stress caused by electrophilic quinones.</text>
</comment>
<dbReference type="SUPFAM" id="SSF52218">
    <property type="entry name" value="Flavoproteins"/>
    <property type="match status" value="1"/>
</dbReference>
<organism evidence="8 9">
    <name type="scientific">Atopomonas hussainii</name>
    <dbReference type="NCBI Taxonomy" id="1429083"/>
    <lineage>
        <taxon>Bacteria</taxon>
        <taxon>Pseudomonadati</taxon>
        <taxon>Pseudomonadota</taxon>
        <taxon>Gammaproteobacteria</taxon>
        <taxon>Pseudomonadales</taxon>
        <taxon>Pseudomonadaceae</taxon>
        <taxon>Atopomonas</taxon>
    </lineage>
</organism>
<feature type="domain" description="Flavodoxin-like fold" evidence="7">
    <location>
        <begin position="3"/>
        <end position="196"/>
    </location>
</feature>
<accession>A0A1H7GQ28</accession>
<keyword evidence="4 6" id="KW-0520">NAD</keyword>
<proteinExistence type="inferred from homology"/>
<feature type="binding site" evidence="6">
    <location>
        <position position="10"/>
    </location>
    <ligand>
        <name>FMN</name>
        <dbReference type="ChEBI" id="CHEBI:58210"/>
    </ligand>
</feature>
<keyword evidence="9" id="KW-1185">Reference proteome</keyword>
<dbReference type="InterPro" id="IPR029039">
    <property type="entry name" value="Flavoprotein-like_sf"/>
</dbReference>
<dbReference type="Proteomes" id="UP000185766">
    <property type="component" value="Unassembled WGS sequence"/>
</dbReference>
<dbReference type="AlphaFoldDB" id="A0A1H7GQ28"/>
<dbReference type="InterPro" id="IPR050104">
    <property type="entry name" value="FMN-dep_NADH:Q_OxRdtase_AzoR1"/>
</dbReference>
<protein>
    <recommendedName>
        <fullName evidence="6">FMN dependent NADH:quinone oxidoreductase</fullName>
        <ecNumber evidence="6">1.6.5.-</ecNumber>
    </recommendedName>
    <alternativeName>
        <fullName evidence="6">Azo-dye reductase</fullName>
    </alternativeName>
    <alternativeName>
        <fullName evidence="6">FMN-dependent NADH-azo compound oxidoreductase</fullName>
    </alternativeName>
    <alternativeName>
        <fullName evidence="6">FMN-dependent NADH-azoreductase</fullName>
        <ecNumber evidence="6">1.7.1.17</ecNumber>
    </alternativeName>
</protein>
<reference evidence="8 9" key="1">
    <citation type="submission" date="2016-10" db="EMBL/GenBank/DDBJ databases">
        <authorList>
            <person name="de Groot N.N."/>
        </authorList>
    </citation>
    <scope>NUCLEOTIDE SEQUENCE [LARGE SCALE GENOMIC DNA]</scope>
    <source>
        <strain evidence="8 9">JCM 19513</strain>
    </source>
</reference>
<evidence type="ECO:0000256" key="3">
    <source>
        <dbReference type="ARBA" id="ARBA00023002"/>
    </source>
</evidence>
<feature type="binding site" evidence="6">
    <location>
        <begin position="16"/>
        <end position="18"/>
    </location>
    <ligand>
        <name>FMN</name>
        <dbReference type="ChEBI" id="CHEBI:58210"/>
    </ligand>
</feature>
<gene>
    <name evidence="6" type="primary">azoR</name>
    <name evidence="8" type="ORF">SAMN05216214_102151</name>
</gene>
<evidence type="ECO:0000256" key="6">
    <source>
        <dbReference type="HAMAP-Rule" id="MF_01216"/>
    </source>
</evidence>
<comment type="caution">
    <text evidence="6">Lacks conserved residue(s) required for the propagation of feature annotation.</text>
</comment>
<evidence type="ECO:0000313" key="9">
    <source>
        <dbReference type="Proteomes" id="UP000185766"/>
    </source>
</evidence>
<dbReference type="GO" id="GO:0016652">
    <property type="term" value="F:oxidoreductase activity, acting on NAD(P)H as acceptor"/>
    <property type="evidence" value="ECO:0007669"/>
    <property type="project" value="UniProtKB-UniRule"/>
</dbReference>
<dbReference type="EC" id="1.6.5.-" evidence="6"/>
<dbReference type="InterPro" id="IPR023048">
    <property type="entry name" value="NADH:quinone_OxRdtase_FMN_depd"/>
</dbReference>
<evidence type="ECO:0000313" key="8">
    <source>
        <dbReference type="EMBL" id="SEK40159.1"/>
    </source>
</evidence>
<name>A0A1H7GQ28_9GAMM</name>
<keyword evidence="2 6" id="KW-0288">FMN</keyword>
<dbReference type="RefSeq" id="WP_074864681.1">
    <property type="nucleotide sequence ID" value="NZ_FOAS01000002.1"/>
</dbReference>
<evidence type="ECO:0000256" key="4">
    <source>
        <dbReference type="ARBA" id="ARBA00023027"/>
    </source>
</evidence>
<evidence type="ECO:0000259" key="7">
    <source>
        <dbReference type="Pfam" id="PF02525"/>
    </source>
</evidence>
<dbReference type="GO" id="GO:0010181">
    <property type="term" value="F:FMN binding"/>
    <property type="evidence" value="ECO:0007669"/>
    <property type="project" value="UniProtKB-UniRule"/>
</dbReference>
<evidence type="ECO:0000256" key="5">
    <source>
        <dbReference type="ARBA" id="ARBA00048542"/>
    </source>
</evidence>
<dbReference type="EC" id="1.7.1.17" evidence="6"/>
<dbReference type="Pfam" id="PF02525">
    <property type="entry name" value="Flavodoxin_2"/>
    <property type="match status" value="1"/>
</dbReference>
<dbReference type="EMBL" id="FOAS01000002">
    <property type="protein sequence ID" value="SEK40159.1"/>
    <property type="molecule type" value="Genomic_DNA"/>
</dbReference>
<comment type="similarity">
    <text evidence="6">Belongs to the azoreductase type 1 family.</text>
</comment>
<keyword evidence="1 6" id="KW-0285">Flavoprotein</keyword>
<dbReference type="Gene3D" id="3.40.50.360">
    <property type="match status" value="1"/>
</dbReference>
<dbReference type="GO" id="GO:0016655">
    <property type="term" value="F:oxidoreductase activity, acting on NAD(P)H, quinone or similar compound as acceptor"/>
    <property type="evidence" value="ECO:0007669"/>
    <property type="project" value="InterPro"/>
</dbReference>
<dbReference type="InterPro" id="IPR003680">
    <property type="entry name" value="Flavodoxin_fold"/>
</dbReference>
<dbReference type="STRING" id="1429083.GCA_001885685_02917"/>
<evidence type="ECO:0000256" key="1">
    <source>
        <dbReference type="ARBA" id="ARBA00022630"/>
    </source>
</evidence>
<dbReference type="GO" id="GO:0009055">
    <property type="term" value="F:electron transfer activity"/>
    <property type="evidence" value="ECO:0007669"/>
    <property type="project" value="UniProtKB-UniRule"/>
</dbReference>
<comment type="function">
    <text evidence="6">Also exhibits azoreductase activity. Catalyzes the reductive cleavage of the azo bond in aromatic azo compounds to the corresponding amines.</text>
</comment>
<comment type="cofactor">
    <cofactor evidence="6">
        <name>FMN</name>
        <dbReference type="ChEBI" id="CHEBI:58210"/>
    </cofactor>
    <text evidence="6">Binds 1 FMN per subunit.</text>
</comment>
<dbReference type="PANTHER" id="PTHR43741">
    <property type="entry name" value="FMN-DEPENDENT NADH-AZOREDUCTASE 1"/>
    <property type="match status" value="1"/>
</dbReference>
<evidence type="ECO:0000256" key="2">
    <source>
        <dbReference type="ARBA" id="ARBA00022643"/>
    </source>
</evidence>
<comment type="catalytic activity">
    <reaction evidence="5">
        <text>N,N-dimethyl-1,4-phenylenediamine + anthranilate + 2 NAD(+) = 2-(4-dimethylaminophenyl)diazenylbenzoate + 2 NADH + 2 H(+)</text>
        <dbReference type="Rhea" id="RHEA:55872"/>
        <dbReference type="ChEBI" id="CHEBI:15378"/>
        <dbReference type="ChEBI" id="CHEBI:15783"/>
        <dbReference type="ChEBI" id="CHEBI:16567"/>
        <dbReference type="ChEBI" id="CHEBI:57540"/>
        <dbReference type="ChEBI" id="CHEBI:57945"/>
        <dbReference type="ChEBI" id="CHEBI:71579"/>
        <dbReference type="EC" id="1.7.1.17"/>
    </reaction>
    <physiologicalReaction direction="right-to-left" evidence="5">
        <dbReference type="Rhea" id="RHEA:55874"/>
    </physiologicalReaction>
</comment>
<comment type="subunit">
    <text evidence="6">Homodimer.</text>
</comment>
<keyword evidence="3 6" id="KW-0560">Oxidoreductase</keyword>
<dbReference type="PANTHER" id="PTHR43741:SF2">
    <property type="entry name" value="FMN-DEPENDENT NADH:QUINONE OXIDOREDUCTASE"/>
    <property type="match status" value="1"/>
</dbReference>
<comment type="catalytic activity">
    <reaction evidence="6">
        <text>2 a quinone + NADH + H(+) = 2 a 1,4-benzosemiquinone + NAD(+)</text>
        <dbReference type="Rhea" id="RHEA:65952"/>
        <dbReference type="ChEBI" id="CHEBI:15378"/>
        <dbReference type="ChEBI" id="CHEBI:57540"/>
        <dbReference type="ChEBI" id="CHEBI:57945"/>
        <dbReference type="ChEBI" id="CHEBI:132124"/>
        <dbReference type="ChEBI" id="CHEBI:134225"/>
    </reaction>
</comment>
<dbReference type="HAMAP" id="MF_01216">
    <property type="entry name" value="Azoreductase_type1"/>
    <property type="match status" value="1"/>
</dbReference>
<feature type="binding site" evidence="6">
    <location>
        <begin position="96"/>
        <end position="99"/>
    </location>
    <ligand>
        <name>FMN</name>
        <dbReference type="ChEBI" id="CHEBI:58210"/>
    </ligand>
</feature>